<sequence>MAESTNTHPVRTVRVGERTADIDEMLAPLVEALWRNGFETFTSCQDAGESNAGWTDTLPHMDVYVQSRKGWAFIDFPIQDGLRFLSAIAQAGPRDAFYVRMTHWAAPHAWDVTVKPMDLAMFDETLPSSFALRLLQVCFPASDLPEILRRLDRYEAGELVPPAPTDWTTVGRPRPVTAVRVEVRAFADLGPLPAEETAEQDDIEERERRLHQIAGPVTDDEARLLIDCFGVDSCYGLSWTLLHLVETAPTFRIDAKPPAGANEWVVRLWLRNRNAVHEA</sequence>
<name>A0ABW3YLW3_9ACTN</name>
<comment type="caution">
    <text evidence="1">The sequence shown here is derived from an EMBL/GenBank/DDBJ whole genome shotgun (WGS) entry which is preliminary data.</text>
</comment>
<reference evidence="2" key="1">
    <citation type="journal article" date="2019" name="Int. J. Syst. Evol. Microbiol.">
        <title>The Global Catalogue of Microorganisms (GCM) 10K type strain sequencing project: providing services to taxonomists for standard genome sequencing and annotation.</title>
        <authorList>
            <consortium name="The Broad Institute Genomics Platform"/>
            <consortium name="The Broad Institute Genome Sequencing Center for Infectious Disease"/>
            <person name="Wu L."/>
            <person name="Ma J."/>
        </authorList>
    </citation>
    <scope>NUCLEOTIDE SEQUENCE [LARGE SCALE GENOMIC DNA]</scope>
    <source>
        <strain evidence="2">JCM 31037</strain>
    </source>
</reference>
<organism evidence="1 2">
    <name type="scientific">Micromonospora sonneratiae</name>
    <dbReference type="NCBI Taxonomy" id="1184706"/>
    <lineage>
        <taxon>Bacteria</taxon>
        <taxon>Bacillati</taxon>
        <taxon>Actinomycetota</taxon>
        <taxon>Actinomycetes</taxon>
        <taxon>Micromonosporales</taxon>
        <taxon>Micromonosporaceae</taxon>
        <taxon>Micromonospora</taxon>
    </lineage>
</organism>
<proteinExistence type="predicted"/>
<accession>A0ABW3YLW3</accession>
<gene>
    <name evidence="1" type="ORF">ACFQ4H_30705</name>
</gene>
<keyword evidence="2" id="KW-1185">Reference proteome</keyword>
<evidence type="ECO:0000313" key="1">
    <source>
        <dbReference type="EMBL" id="MFD1325464.1"/>
    </source>
</evidence>
<dbReference type="EMBL" id="JBHTMP010000079">
    <property type="protein sequence ID" value="MFD1325464.1"/>
    <property type="molecule type" value="Genomic_DNA"/>
</dbReference>
<evidence type="ECO:0000313" key="2">
    <source>
        <dbReference type="Proteomes" id="UP001597260"/>
    </source>
</evidence>
<dbReference type="Proteomes" id="UP001597260">
    <property type="component" value="Unassembled WGS sequence"/>
</dbReference>
<dbReference type="RefSeq" id="WP_377577855.1">
    <property type="nucleotide sequence ID" value="NZ_JBHTMP010000079.1"/>
</dbReference>
<protein>
    <submittedName>
        <fullName evidence="1">Uncharacterized protein</fullName>
    </submittedName>
</protein>